<dbReference type="PANTHER" id="PTHR34606:SF15">
    <property type="entry name" value="BON DOMAIN-CONTAINING PROTEIN"/>
    <property type="match status" value="1"/>
</dbReference>
<dbReference type="InterPro" id="IPR014004">
    <property type="entry name" value="Transpt-assoc_nodulatn_dom_bac"/>
</dbReference>
<dbReference type="PROSITE" id="PS50914">
    <property type="entry name" value="BON"/>
    <property type="match status" value="1"/>
</dbReference>
<evidence type="ECO:0000256" key="1">
    <source>
        <dbReference type="SAM" id="SignalP"/>
    </source>
</evidence>
<dbReference type="RefSeq" id="WP_086383034.1">
    <property type="nucleotide sequence ID" value="NZ_NBTY01000168.1"/>
</dbReference>
<feature type="signal peptide" evidence="1">
    <location>
        <begin position="1"/>
        <end position="24"/>
    </location>
</feature>
<sequence length="118" mass="11738">MIAIKAVKLASGVLIVLASFNAYAQSSEAGAMASPAPSAKSARAENRALGKKVRAALAKANGIDVANISVRVRGSAVSLSGSVPNASQVGQATTVVKGLPGVASVDNHLTIRSEEGGQ</sequence>
<name>A0A242MBN4_CABSO</name>
<protein>
    <submittedName>
        <fullName evidence="3">Putative periplasmic or secreted lipoprotein</fullName>
    </submittedName>
</protein>
<dbReference type="AlphaFoldDB" id="A0A242MBN4"/>
<dbReference type="EMBL" id="NBTY01000168">
    <property type="protein sequence ID" value="OTP68707.1"/>
    <property type="molecule type" value="Genomic_DNA"/>
</dbReference>
<comment type="caution">
    <text evidence="3">The sequence shown here is derived from an EMBL/GenBank/DDBJ whole genome shotgun (WGS) entry which is preliminary data.</text>
</comment>
<evidence type="ECO:0000313" key="3">
    <source>
        <dbReference type="EMBL" id="OTP68707.1"/>
    </source>
</evidence>
<accession>A0A242MBN4</accession>
<evidence type="ECO:0000313" key="4">
    <source>
        <dbReference type="Proteomes" id="UP000194546"/>
    </source>
</evidence>
<feature type="chain" id="PRO_5013032105" evidence="1">
    <location>
        <begin position="25"/>
        <end position="118"/>
    </location>
</feature>
<dbReference type="Proteomes" id="UP000194546">
    <property type="component" value="Unassembled WGS sequence"/>
</dbReference>
<evidence type="ECO:0000259" key="2">
    <source>
        <dbReference type="PROSITE" id="PS50914"/>
    </source>
</evidence>
<dbReference type="InterPro" id="IPR051686">
    <property type="entry name" value="Lipoprotein_DolP"/>
</dbReference>
<keyword evidence="3" id="KW-0449">Lipoprotein</keyword>
<keyword evidence="1" id="KW-0732">Signal</keyword>
<dbReference type="InterPro" id="IPR007055">
    <property type="entry name" value="BON_dom"/>
</dbReference>
<dbReference type="Pfam" id="PF04972">
    <property type="entry name" value="BON"/>
    <property type="match status" value="1"/>
</dbReference>
<feature type="domain" description="BON" evidence="2">
    <location>
        <begin position="45"/>
        <end position="113"/>
    </location>
</feature>
<gene>
    <name evidence="3" type="ORF">PAMC26510_28850</name>
</gene>
<reference evidence="3 4" key="1">
    <citation type="submission" date="2017-03" db="EMBL/GenBank/DDBJ databases">
        <title>Genome analysis of strain PAMC 26510.</title>
        <authorList>
            <person name="Oh H.-M."/>
            <person name="Yang J.-A."/>
        </authorList>
    </citation>
    <scope>NUCLEOTIDE SEQUENCE [LARGE SCALE GENOMIC DNA]</scope>
    <source>
        <strain evidence="3 4">PAMC 26510</strain>
    </source>
</reference>
<dbReference type="Gene3D" id="3.30.1340.30">
    <property type="match status" value="1"/>
</dbReference>
<organism evidence="3 4">
    <name type="scientific">Caballeronia sordidicola</name>
    <name type="common">Burkholderia sordidicola</name>
    <dbReference type="NCBI Taxonomy" id="196367"/>
    <lineage>
        <taxon>Bacteria</taxon>
        <taxon>Pseudomonadati</taxon>
        <taxon>Pseudomonadota</taxon>
        <taxon>Betaproteobacteria</taxon>
        <taxon>Burkholderiales</taxon>
        <taxon>Burkholderiaceae</taxon>
        <taxon>Caballeronia</taxon>
    </lineage>
</organism>
<dbReference type="PANTHER" id="PTHR34606">
    <property type="entry name" value="BON DOMAIN-CONTAINING PROTEIN"/>
    <property type="match status" value="1"/>
</dbReference>
<dbReference type="SMART" id="SM00749">
    <property type="entry name" value="BON"/>
    <property type="match status" value="1"/>
</dbReference>
<proteinExistence type="predicted"/>